<gene>
    <name evidence="4" type="ordered locus">Pedsa_1223</name>
</gene>
<dbReference type="SUPFAM" id="SSF51679">
    <property type="entry name" value="Bacterial luciferase-like"/>
    <property type="match status" value="1"/>
</dbReference>
<dbReference type="GO" id="GO:0016705">
    <property type="term" value="F:oxidoreductase activity, acting on paired donors, with incorporation or reduction of molecular oxygen"/>
    <property type="evidence" value="ECO:0007669"/>
    <property type="project" value="InterPro"/>
</dbReference>
<dbReference type="HOGENOM" id="CLU_027853_8_0_10"/>
<dbReference type="eggNOG" id="COG2141">
    <property type="taxonomic scope" value="Bacteria"/>
</dbReference>
<dbReference type="RefSeq" id="WP_013632290.1">
    <property type="nucleotide sequence ID" value="NC_015177.1"/>
</dbReference>
<dbReference type="InterPro" id="IPR022290">
    <property type="entry name" value="LLM_Atu2307-like"/>
</dbReference>
<name>F0SD34_PSESL</name>
<protein>
    <submittedName>
        <fullName evidence="4">Luciferase-like, subgroup</fullName>
    </submittedName>
</protein>
<evidence type="ECO:0000256" key="1">
    <source>
        <dbReference type="ARBA" id="ARBA00023002"/>
    </source>
</evidence>
<dbReference type="PANTHER" id="PTHR30137:SF8">
    <property type="entry name" value="BLR5498 PROTEIN"/>
    <property type="match status" value="1"/>
</dbReference>
<keyword evidence="5" id="KW-1185">Reference proteome</keyword>
<evidence type="ECO:0000259" key="3">
    <source>
        <dbReference type="Pfam" id="PF00296"/>
    </source>
</evidence>
<dbReference type="Gene3D" id="3.20.20.30">
    <property type="entry name" value="Luciferase-like domain"/>
    <property type="match status" value="1"/>
</dbReference>
<dbReference type="EMBL" id="CP002545">
    <property type="protein sequence ID" value="ADY51791.1"/>
    <property type="molecule type" value="Genomic_DNA"/>
</dbReference>
<dbReference type="InterPro" id="IPR036661">
    <property type="entry name" value="Luciferase-like_sf"/>
</dbReference>
<dbReference type="KEGG" id="psn:Pedsa_1223"/>
<dbReference type="PANTHER" id="PTHR30137">
    <property type="entry name" value="LUCIFERASE-LIKE MONOOXYGENASE"/>
    <property type="match status" value="1"/>
</dbReference>
<dbReference type="InterPro" id="IPR050766">
    <property type="entry name" value="Bact_Lucif_Oxidored"/>
</dbReference>
<evidence type="ECO:0000313" key="4">
    <source>
        <dbReference type="EMBL" id="ADY51791.1"/>
    </source>
</evidence>
<accession>F0SD34</accession>
<dbReference type="AlphaFoldDB" id="F0SD34"/>
<proteinExistence type="predicted"/>
<dbReference type="NCBIfam" id="TIGR03858">
    <property type="entry name" value="LLM_2I7G"/>
    <property type="match status" value="1"/>
</dbReference>
<dbReference type="Pfam" id="PF00296">
    <property type="entry name" value="Bac_luciferase"/>
    <property type="match status" value="1"/>
</dbReference>
<keyword evidence="1" id="KW-0560">Oxidoreductase</keyword>
<feature type="domain" description="Luciferase-like" evidence="3">
    <location>
        <begin position="13"/>
        <end position="303"/>
    </location>
</feature>
<dbReference type="InterPro" id="IPR011251">
    <property type="entry name" value="Luciferase-like_dom"/>
</dbReference>
<reference evidence="5" key="2">
    <citation type="submission" date="2011-02" db="EMBL/GenBank/DDBJ databases">
        <title>The complete genome of Pedobacter saltans DSM 12145.</title>
        <authorList>
            <consortium name="US DOE Joint Genome Institute (JGI-PGF)"/>
            <person name="Lucas S."/>
            <person name="Copeland A."/>
            <person name="Lapidus A."/>
            <person name="Bruce D."/>
            <person name="Goodwin L."/>
            <person name="Pitluck S."/>
            <person name="Kyrpides N."/>
            <person name="Mavromatis K."/>
            <person name="Pagani I."/>
            <person name="Ivanova N."/>
            <person name="Ovchinnikova G."/>
            <person name="Lu M."/>
            <person name="Detter J.C."/>
            <person name="Han C."/>
            <person name="Land M."/>
            <person name="Hauser L."/>
            <person name="Markowitz V."/>
            <person name="Cheng J.-F."/>
            <person name="Hugenholtz P."/>
            <person name="Woyke T."/>
            <person name="Wu D."/>
            <person name="Tindall B."/>
            <person name="Pomrenke H.G."/>
            <person name="Brambilla E."/>
            <person name="Klenk H.-P."/>
            <person name="Eisen J.A."/>
        </authorList>
    </citation>
    <scope>NUCLEOTIDE SEQUENCE [LARGE SCALE GENOMIC DNA]</scope>
    <source>
        <strain evidence="5">ATCC 51119 / DSM 12145 / JCM 21818 / LMG 10337 / NBRC 100064 / NCIMB 13643</strain>
    </source>
</reference>
<evidence type="ECO:0000313" key="5">
    <source>
        <dbReference type="Proteomes" id="UP000000310"/>
    </source>
</evidence>
<sequence>MELGIGMFGDVSKNKTTGKHSSPHQRIKEIIEEIKLADQVGLDVFGMGEHHREDYAVSSPEMILAAAAAVTKKIKLASAVTVLSSSDPVKVYEDFATLDLLSDGRAEIMVGRGSFIESFPLYGYHLSDYNVLFEEKLDLLLNINKNEVINWKGTVRAPLTNQRIFPRALNNGLNIWIAVGGTPESVIRAARLGLPLIIAIIGGYPYQFQPLVRLYKEEYQKYGHDVSKMQIGIHSHTFVGENSEQTADSYYPYYADQMDRIGRDRGWPPFRKEQFEGGRKKEGALFIGDPSEVADKILYMHELFGLTRFVAHIDVGGPEHKDIMKAIELFGSKVAPEVKKHLKK</sequence>
<dbReference type="GO" id="GO:0004497">
    <property type="term" value="F:monooxygenase activity"/>
    <property type="evidence" value="ECO:0007669"/>
    <property type="project" value="UniProtKB-KW"/>
</dbReference>
<organism evidence="4 5">
    <name type="scientific">Pseudopedobacter saltans (strain ATCC 51119 / DSM 12145 / JCM 21818 / CCUG 39354 / LMG 10337 / NBRC 100064 / NCIMB 13643)</name>
    <name type="common">Pedobacter saltans</name>
    <dbReference type="NCBI Taxonomy" id="762903"/>
    <lineage>
        <taxon>Bacteria</taxon>
        <taxon>Pseudomonadati</taxon>
        <taxon>Bacteroidota</taxon>
        <taxon>Sphingobacteriia</taxon>
        <taxon>Sphingobacteriales</taxon>
        <taxon>Sphingobacteriaceae</taxon>
        <taxon>Pseudopedobacter</taxon>
    </lineage>
</organism>
<dbReference type="Proteomes" id="UP000000310">
    <property type="component" value="Chromosome"/>
</dbReference>
<evidence type="ECO:0000256" key="2">
    <source>
        <dbReference type="ARBA" id="ARBA00023033"/>
    </source>
</evidence>
<reference evidence="4 5" key="1">
    <citation type="journal article" date="2011" name="Stand. Genomic Sci.">
        <title>Complete genome sequence of the gliding, heparinolytic Pedobacter saltans type strain (113).</title>
        <authorList>
            <person name="Liolios K."/>
            <person name="Sikorski J."/>
            <person name="Lu M."/>
            <person name="Nolan M."/>
            <person name="Lapidus A."/>
            <person name="Lucas S."/>
            <person name="Hammon N."/>
            <person name="Deshpande S."/>
            <person name="Cheng J.F."/>
            <person name="Tapia R."/>
            <person name="Han C."/>
            <person name="Goodwin L."/>
            <person name="Pitluck S."/>
            <person name="Huntemann M."/>
            <person name="Ivanova N."/>
            <person name="Pagani I."/>
            <person name="Mavromatis K."/>
            <person name="Ovchinikova G."/>
            <person name="Pati A."/>
            <person name="Chen A."/>
            <person name="Palaniappan K."/>
            <person name="Land M."/>
            <person name="Hauser L."/>
            <person name="Brambilla E.M."/>
            <person name="Kotsyurbenko O."/>
            <person name="Rohde M."/>
            <person name="Tindall B.J."/>
            <person name="Abt B."/>
            <person name="Goker M."/>
            <person name="Detter J.C."/>
            <person name="Woyke T."/>
            <person name="Bristow J."/>
            <person name="Eisen J.A."/>
            <person name="Markowitz V."/>
            <person name="Hugenholtz P."/>
            <person name="Klenk H.P."/>
            <person name="Kyrpides N.C."/>
        </authorList>
    </citation>
    <scope>NUCLEOTIDE SEQUENCE [LARGE SCALE GENOMIC DNA]</scope>
    <source>
        <strain evidence="5">ATCC 51119 / DSM 12145 / JCM 21818 / LMG 10337 / NBRC 100064 / NCIMB 13643</strain>
    </source>
</reference>
<dbReference type="STRING" id="762903.Pedsa_1223"/>
<dbReference type="GO" id="GO:0005829">
    <property type="term" value="C:cytosol"/>
    <property type="evidence" value="ECO:0007669"/>
    <property type="project" value="TreeGrafter"/>
</dbReference>
<dbReference type="OrthoDB" id="9776438at2"/>
<keyword evidence="2" id="KW-0503">Monooxygenase</keyword>